<proteinExistence type="predicted"/>
<keyword evidence="2" id="KW-0472">Membrane</keyword>
<dbReference type="EMBL" id="JACBZP010000001">
    <property type="protein sequence ID" value="NYI69003.1"/>
    <property type="molecule type" value="Genomic_DNA"/>
</dbReference>
<dbReference type="RefSeq" id="WP_179429268.1">
    <property type="nucleotide sequence ID" value="NZ_JACBZP010000001.1"/>
</dbReference>
<accession>A0A7Z0IIZ2</accession>
<reference evidence="3 4" key="1">
    <citation type="submission" date="2020-07" db="EMBL/GenBank/DDBJ databases">
        <title>Sequencing the genomes of 1000 actinobacteria strains.</title>
        <authorList>
            <person name="Klenk H.-P."/>
        </authorList>
    </citation>
    <scope>NUCLEOTIDE SEQUENCE [LARGE SCALE GENOMIC DNA]</scope>
    <source>
        <strain evidence="3 4">DSM 26341</strain>
    </source>
</reference>
<gene>
    <name evidence="3" type="ORF">BJY26_003309</name>
</gene>
<evidence type="ECO:0008006" key="5">
    <source>
        <dbReference type="Google" id="ProtNLM"/>
    </source>
</evidence>
<feature type="transmembrane region" description="Helical" evidence="2">
    <location>
        <begin position="42"/>
        <end position="59"/>
    </location>
</feature>
<evidence type="ECO:0000313" key="4">
    <source>
        <dbReference type="Proteomes" id="UP000539111"/>
    </source>
</evidence>
<dbReference type="Proteomes" id="UP000539111">
    <property type="component" value="Unassembled WGS sequence"/>
</dbReference>
<organism evidence="3 4">
    <name type="scientific">Spelaeicoccus albus</name>
    <dbReference type="NCBI Taxonomy" id="1280376"/>
    <lineage>
        <taxon>Bacteria</taxon>
        <taxon>Bacillati</taxon>
        <taxon>Actinomycetota</taxon>
        <taxon>Actinomycetes</taxon>
        <taxon>Micrococcales</taxon>
        <taxon>Brevibacteriaceae</taxon>
        <taxon>Spelaeicoccus</taxon>
    </lineage>
</organism>
<dbReference type="Pfam" id="PF11239">
    <property type="entry name" value="DUF3040"/>
    <property type="match status" value="1"/>
</dbReference>
<keyword evidence="2" id="KW-1133">Transmembrane helix</keyword>
<keyword evidence="2" id="KW-0812">Transmembrane</keyword>
<evidence type="ECO:0000256" key="1">
    <source>
        <dbReference type="SAM" id="MobiDB-lite"/>
    </source>
</evidence>
<feature type="region of interest" description="Disordered" evidence="1">
    <location>
        <begin position="91"/>
        <end position="127"/>
    </location>
</feature>
<sequence>MPLSEHEQRLLEQLEEQLRSEDPKFASTMHSATSAHMGPRRLTLGILAVVVGLVIVLVFGLSMKIIALGVVGFIVMLGGAAWAFIPRKSKSVGNSSGGGSQPHSPSQGSDFMTKLEQRWDRRRDSRG</sequence>
<protein>
    <recommendedName>
        <fullName evidence="5">DUF3040 domain-containing protein</fullName>
    </recommendedName>
</protein>
<dbReference type="AlphaFoldDB" id="A0A7Z0IIZ2"/>
<comment type="caution">
    <text evidence="3">The sequence shown here is derived from an EMBL/GenBank/DDBJ whole genome shotgun (WGS) entry which is preliminary data.</text>
</comment>
<evidence type="ECO:0000313" key="3">
    <source>
        <dbReference type="EMBL" id="NYI69003.1"/>
    </source>
</evidence>
<keyword evidence="4" id="KW-1185">Reference proteome</keyword>
<evidence type="ECO:0000256" key="2">
    <source>
        <dbReference type="SAM" id="Phobius"/>
    </source>
</evidence>
<dbReference type="InterPro" id="IPR021401">
    <property type="entry name" value="DUF3040"/>
</dbReference>
<name>A0A7Z0IIZ2_9MICO</name>
<feature type="compositionally biased region" description="Basic and acidic residues" evidence="1">
    <location>
        <begin position="113"/>
        <end position="127"/>
    </location>
</feature>
<feature type="transmembrane region" description="Helical" evidence="2">
    <location>
        <begin position="65"/>
        <end position="85"/>
    </location>
</feature>